<dbReference type="EMBL" id="PKPP01000037">
    <property type="protein sequence ID" value="PWA99051.1"/>
    <property type="molecule type" value="Genomic_DNA"/>
</dbReference>
<dbReference type="InterPro" id="IPR045864">
    <property type="entry name" value="aa-tRNA-synth_II/BPL/LPL"/>
</dbReference>
<dbReference type="GO" id="GO:0004077">
    <property type="term" value="F:biotin--[biotin carboxyl-carrier protein] ligase activity"/>
    <property type="evidence" value="ECO:0007669"/>
    <property type="project" value="TreeGrafter"/>
</dbReference>
<dbReference type="InterPro" id="IPR004143">
    <property type="entry name" value="BPL_LPL_catalytic"/>
</dbReference>
<name>A0A2U1QM32_ARTAN</name>
<dbReference type="Proteomes" id="UP000245207">
    <property type="component" value="Unassembled WGS sequence"/>
</dbReference>
<evidence type="ECO:0000313" key="3">
    <source>
        <dbReference type="Proteomes" id="UP000245207"/>
    </source>
</evidence>
<protein>
    <submittedName>
        <fullName evidence="2">Holocarboxylase synthase 1</fullName>
    </submittedName>
</protein>
<accession>A0A2U1QM32</accession>
<dbReference type="PANTHER" id="PTHR12835:SF5">
    <property type="entry name" value="BIOTIN--PROTEIN LIGASE"/>
    <property type="match status" value="1"/>
</dbReference>
<dbReference type="STRING" id="35608.A0A2U1QM32"/>
<organism evidence="2 3">
    <name type="scientific">Artemisia annua</name>
    <name type="common">Sweet wormwood</name>
    <dbReference type="NCBI Taxonomy" id="35608"/>
    <lineage>
        <taxon>Eukaryota</taxon>
        <taxon>Viridiplantae</taxon>
        <taxon>Streptophyta</taxon>
        <taxon>Embryophyta</taxon>
        <taxon>Tracheophyta</taxon>
        <taxon>Spermatophyta</taxon>
        <taxon>Magnoliopsida</taxon>
        <taxon>eudicotyledons</taxon>
        <taxon>Gunneridae</taxon>
        <taxon>Pentapetalae</taxon>
        <taxon>asterids</taxon>
        <taxon>campanulids</taxon>
        <taxon>Asterales</taxon>
        <taxon>Asteraceae</taxon>
        <taxon>Asteroideae</taxon>
        <taxon>Anthemideae</taxon>
        <taxon>Artemisiinae</taxon>
        <taxon>Artemisia</taxon>
    </lineage>
</organism>
<dbReference type="OrthoDB" id="10250105at2759"/>
<comment type="caution">
    <text evidence="2">The sequence shown here is derived from an EMBL/GenBank/DDBJ whole genome shotgun (WGS) entry which is preliminary data.</text>
</comment>
<gene>
    <name evidence="2" type="ORF">CTI12_AA008320</name>
</gene>
<sequence>MGGWQIRARSAPIPDMATLDRSYPRRFNIQIHHSGEFSNQSNRVYNFEYTDHVDLIDCDTFSMYLLDVKLLLNFVPRYKEVDVFVETDVSLEEKQLFEHTCWRKASKGIVIQEILQDDVVSAPNLNIKGKLLMLDWHNDEMGPTQTTCNACPSVENETQTSSHGYSYLNLMEMSDCDPMGSFMYSKGKQVVPCFEDDLFQQNDLDRLESCFGDRPKHVALMFDEYLYRDNRDASDQNDEQQTEGDVRDFEHAARNMPTPRMEPQQYCLLVLSGKSASENDLAKSLKENASLKLADGMFSLKDEATSSILIGRSQNVWESPKSSLLLSFTIEMEDGRVVPLVQYVVCLAMTEAIKDLALRNGIPPHNVRIKWPKDLYLDGLKVGGILCTSTYKSKKFNISAGVGLNVDNDKPTTFLNSVLQKLTSDYRLHREDITSAFFNKFEHLFNILINQGKHD</sequence>
<proteinExistence type="predicted"/>
<feature type="domain" description="BPL/LPL catalytic" evidence="1">
    <location>
        <begin position="261"/>
        <end position="449"/>
    </location>
</feature>
<dbReference type="PROSITE" id="PS51733">
    <property type="entry name" value="BPL_LPL_CATALYTIC"/>
    <property type="match status" value="1"/>
</dbReference>
<keyword evidence="3" id="KW-1185">Reference proteome</keyword>
<evidence type="ECO:0000259" key="1">
    <source>
        <dbReference type="PROSITE" id="PS51733"/>
    </source>
</evidence>
<evidence type="ECO:0000313" key="2">
    <source>
        <dbReference type="EMBL" id="PWA99051.1"/>
    </source>
</evidence>
<dbReference type="Gene3D" id="3.30.930.10">
    <property type="entry name" value="Bira Bifunctional Protein, Domain 2"/>
    <property type="match status" value="1"/>
</dbReference>
<dbReference type="GO" id="GO:0005737">
    <property type="term" value="C:cytoplasm"/>
    <property type="evidence" value="ECO:0007669"/>
    <property type="project" value="TreeGrafter"/>
</dbReference>
<dbReference type="AlphaFoldDB" id="A0A2U1QM32"/>
<dbReference type="SUPFAM" id="SSF55681">
    <property type="entry name" value="Class II aaRS and biotin synthetases"/>
    <property type="match status" value="1"/>
</dbReference>
<dbReference type="PANTHER" id="PTHR12835">
    <property type="entry name" value="BIOTIN PROTEIN LIGASE"/>
    <property type="match status" value="1"/>
</dbReference>
<dbReference type="Pfam" id="PF03099">
    <property type="entry name" value="BPL_LplA_LipB"/>
    <property type="match status" value="1"/>
</dbReference>
<reference evidence="2 3" key="1">
    <citation type="journal article" date="2018" name="Mol. Plant">
        <title>The genome of Artemisia annua provides insight into the evolution of Asteraceae family and artemisinin biosynthesis.</title>
        <authorList>
            <person name="Shen Q."/>
            <person name="Zhang L."/>
            <person name="Liao Z."/>
            <person name="Wang S."/>
            <person name="Yan T."/>
            <person name="Shi P."/>
            <person name="Liu M."/>
            <person name="Fu X."/>
            <person name="Pan Q."/>
            <person name="Wang Y."/>
            <person name="Lv Z."/>
            <person name="Lu X."/>
            <person name="Zhang F."/>
            <person name="Jiang W."/>
            <person name="Ma Y."/>
            <person name="Chen M."/>
            <person name="Hao X."/>
            <person name="Li L."/>
            <person name="Tang Y."/>
            <person name="Lv G."/>
            <person name="Zhou Y."/>
            <person name="Sun X."/>
            <person name="Brodelius P.E."/>
            <person name="Rose J.K.C."/>
            <person name="Tang K."/>
        </authorList>
    </citation>
    <scope>NUCLEOTIDE SEQUENCE [LARGE SCALE GENOMIC DNA]</scope>
    <source>
        <strain evidence="3">cv. Huhao1</strain>
        <tissue evidence="2">Leaf</tissue>
    </source>
</reference>